<evidence type="ECO:0000256" key="3">
    <source>
        <dbReference type="ARBA" id="ARBA00023125"/>
    </source>
</evidence>
<dbReference type="InterPro" id="IPR036388">
    <property type="entry name" value="WH-like_DNA-bd_sf"/>
</dbReference>
<dbReference type="Pfam" id="PF00126">
    <property type="entry name" value="HTH_1"/>
    <property type="match status" value="1"/>
</dbReference>
<keyword evidence="4" id="KW-0804">Transcription</keyword>
<evidence type="ECO:0000256" key="2">
    <source>
        <dbReference type="ARBA" id="ARBA00023015"/>
    </source>
</evidence>
<dbReference type="PANTHER" id="PTHR30346:SF29">
    <property type="entry name" value="LYSR SUBSTRATE-BINDING"/>
    <property type="match status" value="1"/>
</dbReference>
<dbReference type="SUPFAM" id="SSF53850">
    <property type="entry name" value="Periplasmic binding protein-like II"/>
    <property type="match status" value="1"/>
</dbReference>
<dbReference type="Pfam" id="PF03466">
    <property type="entry name" value="LysR_substrate"/>
    <property type="match status" value="1"/>
</dbReference>
<protein>
    <submittedName>
        <fullName evidence="6">LysR family transcriptional regulator</fullName>
    </submittedName>
</protein>
<dbReference type="Gene3D" id="3.40.190.10">
    <property type="entry name" value="Periplasmic binding protein-like II"/>
    <property type="match status" value="2"/>
</dbReference>
<feature type="domain" description="HTH lysR-type" evidence="5">
    <location>
        <begin position="58"/>
        <end position="115"/>
    </location>
</feature>
<reference evidence="6 7" key="1">
    <citation type="submission" date="2021-01" db="EMBL/GenBank/DDBJ databases">
        <title>Whole genome shotgun sequence of Actinoplanes humidus NBRC 14915.</title>
        <authorList>
            <person name="Komaki H."/>
            <person name="Tamura T."/>
        </authorList>
    </citation>
    <scope>NUCLEOTIDE SEQUENCE [LARGE SCALE GENOMIC DNA]</scope>
    <source>
        <strain evidence="6 7">NBRC 14915</strain>
    </source>
</reference>
<keyword evidence="7" id="KW-1185">Reference proteome</keyword>
<dbReference type="InterPro" id="IPR000847">
    <property type="entry name" value="LysR_HTH_N"/>
</dbReference>
<evidence type="ECO:0000259" key="5">
    <source>
        <dbReference type="PROSITE" id="PS50931"/>
    </source>
</evidence>
<dbReference type="SUPFAM" id="SSF46785">
    <property type="entry name" value="Winged helix' DNA-binding domain"/>
    <property type="match status" value="1"/>
</dbReference>
<comment type="caution">
    <text evidence="6">The sequence shown here is derived from an EMBL/GenBank/DDBJ whole genome shotgun (WGS) entry which is preliminary data.</text>
</comment>
<evidence type="ECO:0000313" key="7">
    <source>
        <dbReference type="Proteomes" id="UP000603200"/>
    </source>
</evidence>
<comment type="similarity">
    <text evidence="1">Belongs to the LysR transcriptional regulatory family.</text>
</comment>
<evidence type="ECO:0000256" key="4">
    <source>
        <dbReference type="ARBA" id="ARBA00023163"/>
    </source>
</evidence>
<dbReference type="InterPro" id="IPR005119">
    <property type="entry name" value="LysR_subst-bd"/>
</dbReference>
<dbReference type="EMBL" id="BOMN01000020">
    <property type="protein sequence ID" value="GIE18474.1"/>
    <property type="molecule type" value="Genomic_DNA"/>
</dbReference>
<dbReference type="InterPro" id="IPR036390">
    <property type="entry name" value="WH_DNA-bd_sf"/>
</dbReference>
<dbReference type="Proteomes" id="UP000603200">
    <property type="component" value="Unassembled WGS sequence"/>
</dbReference>
<sequence>MKADAQRTMVIPAATAGSADDLRVSVSIMVLPCGFRDFSTSNYCSPTVKRDCTVGAMLDVHRLRVFRAVVASGSVNAAATNLGYTPSAVSQHVTALQRETGLVLLARSGRGVEPTSVGRALAHRIDGVLAQLGEVEALAADLREGRTGSLSIAYFASVGSAWMPAVARALLADFPDLRLGLRLSDDVAAGPGPRPDVQVVVAPRDFTGTREARAHHLLDDPYVALVPRGHPLGTEPGVELARLATETWIDNDFAHGWCRRNLLDACQSAGFSPPFRVEAHDYPTAIAFVDAGIGITVLPRLGAVRLPAGLTAVPIVSPTPVRSIHALIQTSVESAPPARRLLEVLKECASRGTVPVG</sequence>
<gene>
    <name evidence="6" type="ORF">Ahu01nite_015760</name>
</gene>
<organism evidence="6 7">
    <name type="scientific">Winogradskya humida</name>
    <dbReference type="NCBI Taxonomy" id="113566"/>
    <lineage>
        <taxon>Bacteria</taxon>
        <taxon>Bacillati</taxon>
        <taxon>Actinomycetota</taxon>
        <taxon>Actinomycetes</taxon>
        <taxon>Micromonosporales</taxon>
        <taxon>Micromonosporaceae</taxon>
        <taxon>Winogradskya</taxon>
    </lineage>
</organism>
<dbReference type="Gene3D" id="1.10.10.10">
    <property type="entry name" value="Winged helix-like DNA-binding domain superfamily/Winged helix DNA-binding domain"/>
    <property type="match status" value="1"/>
</dbReference>
<keyword evidence="3" id="KW-0238">DNA-binding</keyword>
<dbReference type="PANTHER" id="PTHR30346">
    <property type="entry name" value="TRANSCRIPTIONAL DUAL REGULATOR HCAR-RELATED"/>
    <property type="match status" value="1"/>
</dbReference>
<evidence type="ECO:0000256" key="1">
    <source>
        <dbReference type="ARBA" id="ARBA00009437"/>
    </source>
</evidence>
<proteinExistence type="inferred from homology"/>
<accession>A0ABQ3ZIT3</accession>
<evidence type="ECO:0000313" key="6">
    <source>
        <dbReference type="EMBL" id="GIE18474.1"/>
    </source>
</evidence>
<name>A0ABQ3ZIT3_9ACTN</name>
<dbReference type="PROSITE" id="PS50931">
    <property type="entry name" value="HTH_LYSR"/>
    <property type="match status" value="1"/>
</dbReference>
<keyword evidence="2" id="KW-0805">Transcription regulation</keyword>